<dbReference type="AlphaFoldDB" id="A0A1L9NKE0"/>
<sequence length="226" mass="26336">MKHPSTAMGPSKIIQLDSHEIKATKVEHLDPRRKVYRFHLEPDSSCYRHIVPEPASSIIIKQQKEDWEEEFENEKAAYTKLKSLQGEFIPFYYGQGYYDGLPALLLSDIPGITLHDLARSNEEVPEDLITSYLEDVFDKLSKCRAFHCDQKLDNFILCGDREHGYSKVMAVDLENVEIPSPVRRWYWSINQEGARSLMEDFRYRRNPRHESTPLEMWKVGQDKGAS</sequence>
<dbReference type="VEuPathDB" id="FungiDB:ASPTUDRAFT_70321"/>
<dbReference type="EMBL" id="KV878177">
    <property type="protein sequence ID" value="OJI89758.1"/>
    <property type="molecule type" value="Genomic_DNA"/>
</dbReference>
<keyword evidence="2" id="KW-1185">Reference proteome</keyword>
<dbReference type="OMA" id="FRYRRNP"/>
<dbReference type="OrthoDB" id="2942798at2759"/>
<dbReference type="InterPro" id="IPR011009">
    <property type="entry name" value="Kinase-like_dom_sf"/>
</dbReference>
<dbReference type="SUPFAM" id="SSF56112">
    <property type="entry name" value="Protein kinase-like (PK-like)"/>
    <property type="match status" value="1"/>
</dbReference>
<dbReference type="Proteomes" id="UP000184304">
    <property type="component" value="Unassembled WGS sequence"/>
</dbReference>
<name>A0A1L9NKE0_ASPTC</name>
<proteinExistence type="predicted"/>
<gene>
    <name evidence="1" type="ORF">ASPTUDRAFT_70321</name>
</gene>
<evidence type="ECO:0000313" key="1">
    <source>
        <dbReference type="EMBL" id="OJI89758.1"/>
    </source>
</evidence>
<accession>A0A1L9NKE0</accession>
<organism evidence="1 2">
    <name type="scientific">Aspergillus tubingensis (strain CBS 134.48)</name>
    <dbReference type="NCBI Taxonomy" id="767770"/>
    <lineage>
        <taxon>Eukaryota</taxon>
        <taxon>Fungi</taxon>
        <taxon>Dikarya</taxon>
        <taxon>Ascomycota</taxon>
        <taxon>Pezizomycotina</taxon>
        <taxon>Eurotiomycetes</taxon>
        <taxon>Eurotiomycetidae</taxon>
        <taxon>Eurotiales</taxon>
        <taxon>Aspergillaceae</taxon>
        <taxon>Aspergillus</taxon>
        <taxon>Aspergillus subgen. Circumdati</taxon>
    </lineage>
</organism>
<protein>
    <recommendedName>
        <fullName evidence="3">Protein kinase domain-containing protein</fullName>
    </recommendedName>
</protein>
<evidence type="ECO:0008006" key="3">
    <source>
        <dbReference type="Google" id="ProtNLM"/>
    </source>
</evidence>
<evidence type="ECO:0000313" key="2">
    <source>
        <dbReference type="Proteomes" id="UP000184304"/>
    </source>
</evidence>
<reference evidence="2" key="1">
    <citation type="journal article" date="2017" name="Genome Biol.">
        <title>Comparative genomics reveals high biological diversity and specific adaptations in the industrially and medically important fungal genus Aspergillus.</title>
        <authorList>
            <person name="de Vries R.P."/>
            <person name="Riley R."/>
            <person name="Wiebenga A."/>
            <person name="Aguilar-Osorio G."/>
            <person name="Amillis S."/>
            <person name="Uchima C.A."/>
            <person name="Anderluh G."/>
            <person name="Asadollahi M."/>
            <person name="Askin M."/>
            <person name="Barry K."/>
            <person name="Battaglia E."/>
            <person name="Bayram O."/>
            <person name="Benocci T."/>
            <person name="Braus-Stromeyer S.A."/>
            <person name="Caldana C."/>
            <person name="Canovas D."/>
            <person name="Cerqueira G.C."/>
            <person name="Chen F."/>
            <person name="Chen W."/>
            <person name="Choi C."/>
            <person name="Clum A."/>
            <person name="Dos Santos R.A."/>
            <person name="Damasio A.R."/>
            <person name="Diallinas G."/>
            <person name="Emri T."/>
            <person name="Fekete E."/>
            <person name="Flipphi M."/>
            <person name="Freyberg S."/>
            <person name="Gallo A."/>
            <person name="Gournas C."/>
            <person name="Habgood R."/>
            <person name="Hainaut M."/>
            <person name="Harispe M.L."/>
            <person name="Henrissat B."/>
            <person name="Hilden K.S."/>
            <person name="Hope R."/>
            <person name="Hossain A."/>
            <person name="Karabika E."/>
            <person name="Karaffa L."/>
            <person name="Karanyi Z."/>
            <person name="Krasevec N."/>
            <person name="Kuo A."/>
            <person name="Kusch H."/>
            <person name="LaButti K."/>
            <person name="Lagendijk E.L."/>
            <person name="Lapidus A."/>
            <person name="Levasseur A."/>
            <person name="Lindquist E."/>
            <person name="Lipzen A."/>
            <person name="Logrieco A.F."/>
            <person name="MacCabe A."/>
            <person name="Maekelae M.R."/>
            <person name="Malavazi I."/>
            <person name="Melin P."/>
            <person name="Meyer V."/>
            <person name="Mielnichuk N."/>
            <person name="Miskei M."/>
            <person name="Molnar A.P."/>
            <person name="Mule G."/>
            <person name="Ngan C.Y."/>
            <person name="Orejas M."/>
            <person name="Orosz E."/>
            <person name="Ouedraogo J.P."/>
            <person name="Overkamp K.M."/>
            <person name="Park H.-S."/>
            <person name="Perrone G."/>
            <person name="Piumi F."/>
            <person name="Punt P.J."/>
            <person name="Ram A.F."/>
            <person name="Ramon A."/>
            <person name="Rauscher S."/>
            <person name="Record E."/>
            <person name="Riano-Pachon D.M."/>
            <person name="Robert V."/>
            <person name="Roehrig J."/>
            <person name="Ruller R."/>
            <person name="Salamov A."/>
            <person name="Salih N.S."/>
            <person name="Samson R.A."/>
            <person name="Sandor E."/>
            <person name="Sanguinetti M."/>
            <person name="Schuetze T."/>
            <person name="Sepcic K."/>
            <person name="Shelest E."/>
            <person name="Sherlock G."/>
            <person name="Sophianopoulou V."/>
            <person name="Squina F.M."/>
            <person name="Sun H."/>
            <person name="Susca A."/>
            <person name="Todd R.B."/>
            <person name="Tsang A."/>
            <person name="Unkles S.E."/>
            <person name="van de Wiele N."/>
            <person name="van Rossen-Uffink D."/>
            <person name="Oliveira J.V."/>
            <person name="Vesth T.C."/>
            <person name="Visser J."/>
            <person name="Yu J.-H."/>
            <person name="Zhou M."/>
            <person name="Andersen M.R."/>
            <person name="Archer D.B."/>
            <person name="Baker S.E."/>
            <person name="Benoit I."/>
            <person name="Brakhage A.A."/>
            <person name="Braus G.H."/>
            <person name="Fischer R."/>
            <person name="Frisvad J.C."/>
            <person name="Goldman G.H."/>
            <person name="Houbraken J."/>
            <person name="Oakley B."/>
            <person name="Pocsi I."/>
            <person name="Scazzocchio C."/>
            <person name="Seiboth B."/>
            <person name="vanKuyk P.A."/>
            <person name="Wortman J."/>
            <person name="Dyer P.S."/>
            <person name="Grigoriev I.V."/>
        </authorList>
    </citation>
    <scope>NUCLEOTIDE SEQUENCE [LARGE SCALE GENOMIC DNA]</scope>
    <source>
        <strain evidence="2">CBS 134.48</strain>
    </source>
</reference>